<evidence type="ECO:0000313" key="4">
    <source>
        <dbReference type="Proteomes" id="UP001597472"/>
    </source>
</evidence>
<dbReference type="Proteomes" id="UP001597472">
    <property type="component" value="Unassembled WGS sequence"/>
</dbReference>
<name>A0ABW5KU86_9FLAO</name>
<dbReference type="Pfam" id="PF05935">
    <property type="entry name" value="Arylsulfotrans"/>
    <property type="match status" value="1"/>
</dbReference>
<feature type="domain" description="Secretion system C-terminal sorting" evidence="2">
    <location>
        <begin position="460"/>
        <end position="525"/>
    </location>
</feature>
<keyword evidence="4" id="KW-1185">Reference proteome</keyword>
<proteinExistence type="predicted"/>
<dbReference type="EMBL" id="JBHULS010000003">
    <property type="protein sequence ID" value="MFD2551818.1"/>
    <property type="molecule type" value="Genomic_DNA"/>
</dbReference>
<comment type="caution">
    <text evidence="3">The sequence shown here is derived from an EMBL/GenBank/DDBJ whole genome shotgun (WGS) entry which is preliminary data.</text>
</comment>
<accession>A0ABW5KU86</accession>
<evidence type="ECO:0000259" key="2">
    <source>
        <dbReference type="Pfam" id="PF18962"/>
    </source>
</evidence>
<dbReference type="PANTHER" id="PTHR35340">
    <property type="entry name" value="PQQ ENZYME REPEAT PROTEIN-RELATED"/>
    <property type="match status" value="1"/>
</dbReference>
<evidence type="ECO:0000256" key="1">
    <source>
        <dbReference type="ARBA" id="ARBA00022729"/>
    </source>
</evidence>
<dbReference type="InterPro" id="IPR053143">
    <property type="entry name" value="Arylsulfate_ST"/>
</dbReference>
<dbReference type="InterPro" id="IPR026444">
    <property type="entry name" value="Secre_tail"/>
</dbReference>
<evidence type="ECO:0000313" key="3">
    <source>
        <dbReference type="EMBL" id="MFD2551818.1"/>
    </source>
</evidence>
<dbReference type="NCBIfam" id="TIGR04183">
    <property type="entry name" value="Por_Secre_tail"/>
    <property type="match status" value="1"/>
</dbReference>
<dbReference type="InterPro" id="IPR010262">
    <property type="entry name" value="Arylsulfotransferase_bact"/>
</dbReference>
<dbReference type="Pfam" id="PF18962">
    <property type="entry name" value="Por_Secre_tail"/>
    <property type="match status" value="1"/>
</dbReference>
<protein>
    <submittedName>
        <fullName evidence="3">Aryl-sulfate sulfotransferase</fullName>
    </submittedName>
</protein>
<dbReference type="InterPro" id="IPR011044">
    <property type="entry name" value="Quino_amine_DH_bsu"/>
</dbReference>
<sequence length="527" mass="58541">MISIGQNTVGAITNTTESFNALTLLAPLTSTETYLINNCGEVINQWSSNYVPSAAVYLLENGNLLRTAKIPNPNIAFGGVGGKIELFDWDNNLLWEYTYSTPTESLNHDIYPLPNGNILVLAVTTLNRQEAIQAGRNPALLSDNKLFNPQIRELEPVGTNQANIVWEWNLKDHLIQDFDSSKDNFGVVANNPQRLNINYLNNNNPEANWMHINSIQYNAQLQQIVFSSRRLSEIYIIDHSTTTEEAAGSTGGIYGRGGDFLYRWGNPAAYNKGTDADQKLFSQHFPHWIPDGFTDANKLIVFNNGNRRGFSSVDIINPVQTSPGVYAYNETIGYLPEIPDWIYQDPMPSNFFSAILSSGQRLPNGNTLICDGDSGYFFEINPNKEIVWEYINPDTSTGIVSQGNVPTASNNVFRATKYALNYPAFIGHDLTPGLPVELNPDLSNCTLLGTPHFVENKPAVYPNPTSGVVHIKSDNPIKNLQVYNAYGKLVATKTNSNRLNLESFASGLYIINITTKKGTFQQKIIKQ</sequence>
<keyword evidence="1" id="KW-0732">Signal</keyword>
<dbReference type="SUPFAM" id="SSF50969">
    <property type="entry name" value="YVTN repeat-like/Quinoprotein amine dehydrogenase"/>
    <property type="match status" value="1"/>
</dbReference>
<gene>
    <name evidence="3" type="ORF">ACFSQP_08320</name>
</gene>
<dbReference type="PANTHER" id="PTHR35340:SF5">
    <property type="entry name" value="ASST-DOMAIN-CONTAINING PROTEIN"/>
    <property type="match status" value="1"/>
</dbReference>
<organism evidence="3 4">
    <name type="scientific">Bizionia sediminis</name>
    <dbReference type="NCBI Taxonomy" id="1737064"/>
    <lineage>
        <taxon>Bacteria</taxon>
        <taxon>Pseudomonadati</taxon>
        <taxon>Bacteroidota</taxon>
        <taxon>Flavobacteriia</taxon>
        <taxon>Flavobacteriales</taxon>
        <taxon>Flavobacteriaceae</taxon>
        <taxon>Bizionia</taxon>
    </lineage>
</organism>
<reference evidence="4" key="1">
    <citation type="journal article" date="2019" name="Int. J. Syst. Evol. Microbiol.">
        <title>The Global Catalogue of Microorganisms (GCM) 10K type strain sequencing project: providing services to taxonomists for standard genome sequencing and annotation.</title>
        <authorList>
            <consortium name="The Broad Institute Genomics Platform"/>
            <consortium name="The Broad Institute Genome Sequencing Center for Infectious Disease"/>
            <person name="Wu L."/>
            <person name="Ma J."/>
        </authorList>
    </citation>
    <scope>NUCLEOTIDE SEQUENCE [LARGE SCALE GENOMIC DNA]</scope>
    <source>
        <strain evidence="4">KCTC 42587</strain>
    </source>
</reference>